<keyword evidence="1" id="KW-0067">ATP-binding</keyword>
<feature type="non-terminal residue" evidence="3">
    <location>
        <position position="44"/>
    </location>
</feature>
<evidence type="ECO:0000313" key="3">
    <source>
        <dbReference type="EMBL" id="CAG8818919.1"/>
    </source>
</evidence>
<gene>
    <name evidence="3" type="ORF">RFULGI_LOCUS19471</name>
</gene>
<dbReference type="GO" id="GO:0004672">
    <property type="term" value="F:protein kinase activity"/>
    <property type="evidence" value="ECO:0007669"/>
    <property type="project" value="InterPro"/>
</dbReference>
<feature type="binding site" evidence="1">
    <location>
        <position position="31"/>
    </location>
    <ligand>
        <name>ATP</name>
        <dbReference type="ChEBI" id="CHEBI:30616"/>
    </ligand>
</feature>
<dbReference type="AlphaFoldDB" id="A0A9N9PGL6"/>
<keyword evidence="1" id="KW-0547">Nucleotide-binding</keyword>
<organism evidence="3 4">
    <name type="scientific">Racocetra fulgida</name>
    <dbReference type="NCBI Taxonomy" id="60492"/>
    <lineage>
        <taxon>Eukaryota</taxon>
        <taxon>Fungi</taxon>
        <taxon>Fungi incertae sedis</taxon>
        <taxon>Mucoromycota</taxon>
        <taxon>Glomeromycotina</taxon>
        <taxon>Glomeromycetes</taxon>
        <taxon>Diversisporales</taxon>
        <taxon>Gigasporaceae</taxon>
        <taxon>Racocetra</taxon>
    </lineage>
</organism>
<name>A0A9N9PGL6_9GLOM</name>
<protein>
    <submittedName>
        <fullName evidence="3">35_t:CDS:1</fullName>
    </submittedName>
</protein>
<dbReference type="EMBL" id="CAJVPZ010096594">
    <property type="protein sequence ID" value="CAG8818919.1"/>
    <property type="molecule type" value="Genomic_DNA"/>
</dbReference>
<reference evidence="3" key="1">
    <citation type="submission" date="2021-06" db="EMBL/GenBank/DDBJ databases">
        <authorList>
            <person name="Kallberg Y."/>
            <person name="Tangrot J."/>
            <person name="Rosling A."/>
        </authorList>
    </citation>
    <scope>NUCLEOTIDE SEQUENCE</scope>
    <source>
        <strain evidence="3">IN212</strain>
    </source>
</reference>
<dbReference type="PROSITE" id="PS50011">
    <property type="entry name" value="PROTEIN_KINASE_DOM"/>
    <property type="match status" value="1"/>
</dbReference>
<dbReference type="GO" id="GO:0005524">
    <property type="term" value="F:ATP binding"/>
    <property type="evidence" value="ECO:0007669"/>
    <property type="project" value="UniProtKB-UniRule"/>
</dbReference>
<comment type="caution">
    <text evidence="3">The sequence shown here is derived from an EMBL/GenBank/DDBJ whole genome shotgun (WGS) entry which is preliminary data.</text>
</comment>
<dbReference type="SUPFAM" id="SSF56112">
    <property type="entry name" value="Protein kinase-like (PK-like)"/>
    <property type="match status" value="1"/>
</dbReference>
<feature type="non-terminal residue" evidence="3">
    <location>
        <position position="1"/>
    </location>
</feature>
<dbReference type="Gene3D" id="3.30.200.20">
    <property type="entry name" value="Phosphorylase Kinase, domain 1"/>
    <property type="match status" value="1"/>
</dbReference>
<proteinExistence type="predicted"/>
<dbReference type="Proteomes" id="UP000789396">
    <property type="component" value="Unassembled WGS sequence"/>
</dbReference>
<dbReference type="InterPro" id="IPR000719">
    <property type="entry name" value="Prot_kinase_dom"/>
</dbReference>
<evidence type="ECO:0000256" key="1">
    <source>
        <dbReference type="PROSITE-ProRule" id="PRU10141"/>
    </source>
</evidence>
<dbReference type="InterPro" id="IPR017441">
    <property type="entry name" value="Protein_kinase_ATP_BS"/>
</dbReference>
<dbReference type="PROSITE" id="PS00107">
    <property type="entry name" value="PROTEIN_KINASE_ATP"/>
    <property type="match status" value="1"/>
</dbReference>
<dbReference type="InterPro" id="IPR011009">
    <property type="entry name" value="Kinase-like_dom_sf"/>
</dbReference>
<sequence>LEEVGKGGFATVYRTKYLYKSRNFQKEVALKLLHTSNNEEFIKE</sequence>
<evidence type="ECO:0000259" key="2">
    <source>
        <dbReference type="PROSITE" id="PS50011"/>
    </source>
</evidence>
<accession>A0A9N9PGL6</accession>
<keyword evidence="4" id="KW-1185">Reference proteome</keyword>
<feature type="domain" description="Protein kinase" evidence="2">
    <location>
        <begin position="1"/>
        <end position="44"/>
    </location>
</feature>
<evidence type="ECO:0000313" key="4">
    <source>
        <dbReference type="Proteomes" id="UP000789396"/>
    </source>
</evidence>